<protein>
    <submittedName>
        <fullName evidence="3">C4-dicarboxylate ABC transporter substrate-binding protein</fullName>
    </submittedName>
</protein>
<dbReference type="InterPro" id="IPR018389">
    <property type="entry name" value="DctP_fam"/>
</dbReference>
<keyword evidence="4" id="KW-1185">Reference proteome</keyword>
<dbReference type="EMBL" id="QHHQ01000001">
    <property type="protein sequence ID" value="RAI03706.1"/>
    <property type="molecule type" value="Genomic_DNA"/>
</dbReference>
<name>A0A8B2P0M4_9HYPH</name>
<proteinExistence type="predicted"/>
<evidence type="ECO:0000256" key="1">
    <source>
        <dbReference type="ARBA" id="ARBA00022729"/>
    </source>
</evidence>
<dbReference type="CDD" id="cd13604">
    <property type="entry name" value="PBP2_TRAP_ketoacid_lactate_like"/>
    <property type="match status" value="1"/>
</dbReference>
<gene>
    <name evidence="3" type="ORF">DLJ53_04270</name>
</gene>
<keyword evidence="1 2" id="KW-0732">Signal</keyword>
<dbReference type="PANTHER" id="PTHR33376:SF5">
    <property type="entry name" value="EXTRACYTOPLASMIC SOLUTE RECEPTOR PROTEIN"/>
    <property type="match status" value="1"/>
</dbReference>
<evidence type="ECO:0000313" key="4">
    <source>
        <dbReference type="Proteomes" id="UP000249590"/>
    </source>
</evidence>
<dbReference type="AlphaFoldDB" id="A0A8B2P0M4"/>
<dbReference type="RefSeq" id="WP_111342642.1">
    <property type="nucleotide sequence ID" value="NZ_QHHQ01000001.1"/>
</dbReference>
<dbReference type="InterPro" id="IPR038404">
    <property type="entry name" value="TRAP_DctP_sf"/>
</dbReference>
<organism evidence="3 4">
    <name type="scientific">Acuticoccus sediminis</name>
    <dbReference type="NCBI Taxonomy" id="2184697"/>
    <lineage>
        <taxon>Bacteria</taxon>
        <taxon>Pseudomonadati</taxon>
        <taxon>Pseudomonadota</taxon>
        <taxon>Alphaproteobacteria</taxon>
        <taxon>Hyphomicrobiales</taxon>
        <taxon>Amorphaceae</taxon>
        <taxon>Acuticoccus</taxon>
    </lineage>
</organism>
<sequence>MKNAIAIGTLSACLALPVGAQAQEYTLRIQSLFAEASLPGQNLLQFYDDIEVMSGGRIKVEPFFSSAVVKSPETFDAVINGILDGDTTQPSYQVGKDTAFQFVGDPMGGYDTPWQMYAWLYEAGGLEMARELYAEYGMFLVGWWVHGPESLSSSKPLASVEDLKGWKFRSPPGMETDIFANLGASPVVMDFTEIFTAMESGVIDGADASNLSVNKSLGIYDVVDHATYPGFHSMPADHFAMRLEQWESFPDDIKRIIEVAWEKLSFRDSLSGEVAIAMTANELREAGKTLHAWSLEDRKAFREGAVKAWDTYADSDRAKAIVASQKDFMTQIGLIGDGQ</sequence>
<dbReference type="NCBIfam" id="NF037995">
    <property type="entry name" value="TRAP_S1"/>
    <property type="match status" value="1"/>
</dbReference>
<dbReference type="GO" id="GO:0055085">
    <property type="term" value="P:transmembrane transport"/>
    <property type="evidence" value="ECO:0007669"/>
    <property type="project" value="InterPro"/>
</dbReference>
<dbReference type="Proteomes" id="UP000249590">
    <property type="component" value="Unassembled WGS sequence"/>
</dbReference>
<accession>A0A8B2P0M4</accession>
<dbReference type="OrthoDB" id="9769667at2"/>
<feature type="signal peptide" evidence="2">
    <location>
        <begin position="1"/>
        <end position="22"/>
    </location>
</feature>
<dbReference type="Pfam" id="PF03480">
    <property type="entry name" value="DctP"/>
    <property type="match status" value="1"/>
</dbReference>
<dbReference type="PANTHER" id="PTHR33376">
    <property type="match status" value="1"/>
</dbReference>
<dbReference type="Gene3D" id="3.40.190.170">
    <property type="entry name" value="Bacterial extracellular solute-binding protein, family 7"/>
    <property type="match status" value="1"/>
</dbReference>
<feature type="chain" id="PRO_5033051576" evidence="2">
    <location>
        <begin position="23"/>
        <end position="339"/>
    </location>
</feature>
<reference evidence="3 4" key="1">
    <citation type="submission" date="2018-05" db="EMBL/GenBank/DDBJ databases">
        <title>Acuticoccus sediminis sp. nov., isolated from deep-sea sediment of Indian Ocean.</title>
        <authorList>
            <person name="Liu X."/>
            <person name="Lai Q."/>
            <person name="Du Y."/>
            <person name="Sun F."/>
            <person name="Zhang X."/>
            <person name="Wang S."/>
            <person name="Shao Z."/>
        </authorList>
    </citation>
    <scope>NUCLEOTIDE SEQUENCE [LARGE SCALE GENOMIC DNA]</scope>
    <source>
        <strain evidence="3 4">PTG4-2</strain>
    </source>
</reference>
<evidence type="ECO:0000313" key="3">
    <source>
        <dbReference type="EMBL" id="RAI03706.1"/>
    </source>
</evidence>
<comment type="caution">
    <text evidence="3">The sequence shown here is derived from an EMBL/GenBank/DDBJ whole genome shotgun (WGS) entry which is preliminary data.</text>
</comment>
<evidence type="ECO:0000256" key="2">
    <source>
        <dbReference type="SAM" id="SignalP"/>
    </source>
</evidence>